<reference evidence="4" key="2">
    <citation type="submission" date="2015-02" db="EMBL/GenBank/DDBJ databases">
        <title>Complete Genome Sequence of Pelosinus fermentans JBW45.</title>
        <authorList>
            <person name="De Leon K.B."/>
            <person name="Utturkar S.M."/>
            <person name="Camilleri L.B."/>
            <person name="Arkin A.P."/>
            <person name="Fields M.W."/>
            <person name="Brown S.D."/>
            <person name="Wall J.D."/>
        </authorList>
    </citation>
    <scope>NUCLEOTIDE SEQUENCE [LARGE SCALE GENOMIC DNA]</scope>
    <source>
        <strain evidence="4">JBW45</strain>
    </source>
</reference>
<dbReference type="HOGENOM" id="CLU_112019_0_0_9"/>
<gene>
    <name evidence="3" type="ORF">JBW_04044</name>
</gene>
<keyword evidence="2" id="KW-0812">Transmembrane</keyword>
<dbReference type="InterPro" id="IPR048147">
    <property type="entry name" value="CBO0543-like"/>
</dbReference>
<dbReference type="NCBIfam" id="NF041644">
    <property type="entry name" value="CBO0543_fam"/>
    <property type="match status" value="1"/>
</dbReference>
<evidence type="ECO:0000256" key="1">
    <source>
        <dbReference type="SAM" id="MobiDB-lite"/>
    </source>
</evidence>
<keyword evidence="2" id="KW-1133">Transmembrane helix</keyword>
<dbReference type="RefSeq" id="WP_007953247.1">
    <property type="nucleotide sequence ID" value="NZ_CP010978.1"/>
</dbReference>
<feature type="transmembrane region" description="Helical" evidence="2">
    <location>
        <begin position="31"/>
        <end position="48"/>
    </location>
</feature>
<evidence type="ECO:0000313" key="3">
    <source>
        <dbReference type="EMBL" id="AJQ29381.1"/>
    </source>
</evidence>
<protein>
    <recommendedName>
        <fullName evidence="5">Transmembrane protein</fullName>
    </recommendedName>
</protein>
<dbReference type="STRING" id="1192197.JBW_04044"/>
<evidence type="ECO:0000313" key="4">
    <source>
        <dbReference type="Proteomes" id="UP000005361"/>
    </source>
</evidence>
<proteinExistence type="predicted"/>
<evidence type="ECO:0000256" key="2">
    <source>
        <dbReference type="SAM" id="Phobius"/>
    </source>
</evidence>
<evidence type="ECO:0008006" key="5">
    <source>
        <dbReference type="Google" id="ProtNLM"/>
    </source>
</evidence>
<feature type="transmembrane region" description="Helical" evidence="2">
    <location>
        <begin position="55"/>
        <end position="75"/>
    </location>
</feature>
<dbReference type="AlphaFoldDB" id="I8U0X0"/>
<feature type="transmembrane region" description="Helical" evidence="2">
    <location>
        <begin position="120"/>
        <end position="139"/>
    </location>
</feature>
<dbReference type="Proteomes" id="UP000005361">
    <property type="component" value="Chromosome"/>
</dbReference>
<name>I8U0X0_9FIRM</name>
<feature type="transmembrane region" description="Helical" evidence="2">
    <location>
        <begin position="87"/>
        <end position="108"/>
    </location>
</feature>
<sequence>MDANYMLYQLRADMWNILLAQWKIAITTPKYWGLVATIIIAYIVWYRLTDKTRLAYLLFYGSLVTVMTSLTDLYGTTAGLWYYKVRLAPFLTSVFLRDWTLVPLTYMLVQQYSPNWRQFFIWNTVGTFFLSVIVVHILSVLDIIQLMKWTYLIGFITSYLTAALSRAAFHLVIQVQNAAREEKASPLGNTLMHPAFKPLDKQEDDDK</sequence>
<accession>I8U0X0</accession>
<feature type="region of interest" description="Disordered" evidence="1">
    <location>
        <begin position="188"/>
        <end position="207"/>
    </location>
</feature>
<feature type="transmembrane region" description="Helical" evidence="2">
    <location>
        <begin position="151"/>
        <end position="173"/>
    </location>
</feature>
<keyword evidence="2" id="KW-0472">Membrane</keyword>
<organism evidence="3 4">
    <name type="scientific">Pelosinus fermentans JBW45</name>
    <dbReference type="NCBI Taxonomy" id="1192197"/>
    <lineage>
        <taxon>Bacteria</taxon>
        <taxon>Bacillati</taxon>
        <taxon>Bacillota</taxon>
        <taxon>Negativicutes</taxon>
        <taxon>Selenomonadales</taxon>
        <taxon>Sporomusaceae</taxon>
        <taxon>Pelosinus</taxon>
    </lineage>
</organism>
<reference evidence="3 4" key="1">
    <citation type="journal article" date="2015" name="Genome Announc.">
        <title>Complete Genome Sequence of Pelosinus fermentans JBW45, a Member of a Remarkably Competitive Group of Negativicutes in the Firmicutes Phylum.</title>
        <authorList>
            <person name="De Leon K.B."/>
            <person name="Utturkar S.M."/>
            <person name="Camilleri L.B."/>
            <person name="Elias D.A."/>
            <person name="Arkin A.P."/>
            <person name="Fields M.W."/>
            <person name="Brown S.D."/>
            <person name="Wall J.D."/>
        </authorList>
    </citation>
    <scope>NUCLEOTIDE SEQUENCE [LARGE SCALE GENOMIC DNA]</scope>
    <source>
        <strain evidence="3 4">JBW45</strain>
    </source>
</reference>
<dbReference type="EMBL" id="CP010978">
    <property type="protein sequence ID" value="AJQ29381.1"/>
    <property type="molecule type" value="Genomic_DNA"/>
</dbReference>
<dbReference type="KEGG" id="pft:JBW_04044"/>
<dbReference type="OrthoDB" id="1679483at2"/>